<proteinExistence type="predicted"/>
<organism evidence="1 2">
    <name type="scientific">Trachymyrmex cornetzi</name>
    <dbReference type="NCBI Taxonomy" id="471704"/>
    <lineage>
        <taxon>Eukaryota</taxon>
        <taxon>Metazoa</taxon>
        <taxon>Ecdysozoa</taxon>
        <taxon>Arthropoda</taxon>
        <taxon>Hexapoda</taxon>
        <taxon>Insecta</taxon>
        <taxon>Pterygota</taxon>
        <taxon>Neoptera</taxon>
        <taxon>Endopterygota</taxon>
        <taxon>Hymenoptera</taxon>
        <taxon>Apocrita</taxon>
        <taxon>Aculeata</taxon>
        <taxon>Formicoidea</taxon>
        <taxon>Formicidae</taxon>
        <taxon>Myrmicinae</taxon>
        <taxon>Trachymyrmex</taxon>
    </lineage>
</organism>
<evidence type="ECO:0000313" key="2">
    <source>
        <dbReference type="Proteomes" id="UP000078492"/>
    </source>
</evidence>
<evidence type="ECO:0000313" key="1">
    <source>
        <dbReference type="EMBL" id="KYN22024.1"/>
    </source>
</evidence>
<dbReference type="Proteomes" id="UP000078492">
    <property type="component" value="Unassembled WGS sequence"/>
</dbReference>
<gene>
    <name evidence="1" type="ORF">ALC57_05587</name>
</gene>
<evidence type="ECO:0008006" key="3">
    <source>
        <dbReference type="Google" id="ProtNLM"/>
    </source>
</evidence>
<keyword evidence="2" id="KW-1185">Reference proteome</keyword>
<name>A0A151JAG4_9HYME</name>
<accession>A0A151JAG4</accession>
<reference evidence="1 2" key="1">
    <citation type="submission" date="2015-09" db="EMBL/GenBank/DDBJ databases">
        <title>Trachymyrmex cornetzi WGS genome.</title>
        <authorList>
            <person name="Nygaard S."/>
            <person name="Hu H."/>
            <person name="Boomsma J."/>
            <person name="Zhang G."/>
        </authorList>
    </citation>
    <scope>NUCLEOTIDE SEQUENCE [LARGE SCALE GENOMIC DNA]</scope>
    <source>
        <strain evidence="1">Tcor2-1</strain>
        <tissue evidence="1">Whole body</tissue>
    </source>
</reference>
<protein>
    <recommendedName>
        <fullName evidence="3">BESS domain-containing protein</fullName>
    </recommendedName>
</protein>
<dbReference type="AlphaFoldDB" id="A0A151JAG4"/>
<dbReference type="EMBL" id="KQ979277">
    <property type="protein sequence ID" value="KYN22024.1"/>
    <property type="molecule type" value="Genomic_DNA"/>
</dbReference>
<sequence>MSKLVDQRRLRKRFSKERREIEAESTSGSGASNRQSFIFYENMKFLNNHVLRRRTVSNILQNKKNKENIPRTSPALSNLSNNNSNIISIASKYRPILPHSYTEFTVKIKPSENLQLLNDMEMNNTIRSQFESTAFETTIKPERCSSGSSASRDLCTSTSPIIRHREKNDIINISTPRKKQKSESDEIEKSFLSLSAVISDKLQNSNRQTILNKGKKDAEDKFVDLVVTELRNMSEMERKEKKRKIMDILWI</sequence>